<keyword evidence="2" id="KW-1185">Reference proteome</keyword>
<sequence length="304" mass="34701">MELNRAQCLVHDDAALVIFRRDHEIPPNVLIERPRSNEVAVVVEGARNRITIHTWLIHQASGEEVEKEIYEVKDLIKEGVADSTIPSGNLAIVDPISVINLDDKAPVEPEVPQIPQIFKDEVKHSFVVLAQVVMLPRDVANLNVEDEVMTCNLTIMQNIRKKDEELIAKHATLIEERTTSIEVIAVVIEEVVIAHAELDNKNGEVISSKRWPKALFTNGSLTTVRIGLGYSTFASWPKEKADSFHKARVLMRKNNLTFLRRKMNMILMAGMRWQMTRQERSQRLWKLAELRKTFKTILPSHEVP</sequence>
<protein>
    <submittedName>
        <fullName evidence="1">Uncharacterized protein</fullName>
    </submittedName>
</protein>
<evidence type="ECO:0000313" key="2">
    <source>
        <dbReference type="Proteomes" id="UP000585474"/>
    </source>
</evidence>
<evidence type="ECO:0000313" key="1">
    <source>
        <dbReference type="EMBL" id="GFY94106.1"/>
    </source>
</evidence>
<comment type="caution">
    <text evidence="1">The sequence shown here is derived from an EMBL/GenBank/DDBJ whole genome shotgun (WGS) entry which is preliminary data.</text>
</comment>
<dbReference type="AlphaFoldDB" id="A0A7J0F6P5"/>
<name>A0A7J0F6P5_9ERIC</name>
<accession>A0A7J0F6P5</accession>
<organism evidence="1 2">
    <name type="scientific">Actinidia rufa</name>
    <dbReference type="NCBI Taxonomy" id="165716"/>
    <lineage>
        <taxon>Eukaryota</taxon>
        <taxon>Viridiplantae</taxon>
        <taxon>Streptophyta</taxon>
        <taxon>Embryophyta</taxon>
        <taxon>Tracheophyta</taxon>
        <taxon>Spermatophyta</taxon>
        <taxon>Magnoliopsida</taxon>
        <taxon>eudicotyledons</taxon>
        <taxon>Gunneridae</taxon>
        <taxon>Pentapetalae</taxon>
        <taxon>asterids</taxon>
        <taxon>Ericales</taxon>
        <taxon>Actinidiaceae</taxon>
        <taxon>Actinidia</taxon>
    </lineage>
</organism>
<dbReference type="Proteomes" id="UP000585474">
    <property type="component" value="Unassembled WGS sequence"/>
</dbReference>
<reference evidence="1 2" key="1">
    <citation type="submission" date="2019-07" db="EMBL/GenBank/DDBJ databases">
        <title>De Novo Assembly of kiwifruit Actinidia rufa.</title>
        <authorList>
            <person name="Sugita-Konishi S."/>
            <person name="Sato K."/>
            <person name="Mori E."/>
            <person name="Abe Y."/>
            <person name="Kisaki G."/>
            <person name="Hamano K."/>
            <person name="Suezawa K."/>
            <person name="Otani M."/>
            <person name="Fukuda T."/>
            <person name="Manabe T."/>
            <person name="Gomi K."/>
            <person name="Tabuchi M."/>
            <person name="Akimitsu K."/>
            <person name="Kataoka I."/>
        </authorList>
    </citation>
    <scope>NUCLEOTIDE SEQUENCE [LARGE SCALE GENOMIC DNA]</scope>
    <source>
        <strain evidence="2">cv. Fuchu</strain>
    </source>
</reference>
<proteinExistence type="predicted"/>
<gene>
    <name evidence="1" type="ORF">Acr_09g0005520</name>
</gene>
<dbReference type="EMBL" id="BJWL01000009">
    <property type="protein sequence ID" value="GFY94106.1"/>
    <property type="molecule type" value="Genomic_DNA"/>
</dbReference>